<evidence type="ECO:0000313" key="3">
    <source>
        <dbReference type="EMBL" id="RDX74383.1"/>
    </source>
</evidence>
<dbReference type="EMBL" id="QJKJ01010201">
    <property type="protein sequence ID" value="RDX74383.1"/>
    <property type="molecule type" value="Genomic_DNA"/>
</dbReference>
<evidence type="ECO:0000259" key="2">
    <source>
        <dbReference type="Pfam" id="PF03732"/>
    </source>
</evidence>
<dbReference type="Proteomes" id="UP000257109">
    <property type="component" value="Unassembled WGS sequence"/>
</dbReference>
<feature type="compositionally biased region" description="Basic and acidic residues" evidence="1">
    <location>
        <begin position="305"/>
        <end position="325"/>
    </location>
</feature>
<feature type="compositionally biased region" description="Low complexity" evidence="1">
    <location>
        <begin position="47"/>
        <end position="57"/>
    </location>
</feature>
<feature type="non-terminal residue" evidence="3">
    <location>
        <position position="1"/>
    </location>
</feature>
<evidence type="ECO:0000256" key="1">
    <source>
        <dbReference type="SAM" id="MobiDB-lite"/>
    </source>
</evidence>
<accession>A0A371F8C6</accession>
<dbReference type="Gene3D" id="3.30.420.10">
    <property type="entry name" value="Ribonuclease H-like superfamily/Ribonuclease H"/>
    <property type="match status" value="1"/>
</dbReference>
<sequence length="342" mass="39670">LFEVLTKKSQSSQSVNDKVETLSREKEEKPKVASLPDNEGSFGDNLSESSWRSSQSSHGGRCFVGKSLKSWEEWLLHIKFAYNRVVNSTTSHSPFELVYGFNPLSPLDLESFGASLALSFSFLLFVILKQMIKLRIPPFIDNCKLKAYVDWELKVKKILNCQTVVRLMTLDFGEYALVLEDIRSRVIEPCESWKDLKRLMRKRFVPPSYTKNLHNKLQRFYQGSKSVEEYHMEMEMDLMRVQIRESEEATLAWFLHGLNREIQDVVELQHCGTLGKLVHQAIKVEMPIKIRSASRKSFVGASYWKGKDREKERARREKSPKKRSDIYMAEGNPLPPLLLYPL</sequence>
<evidence type="ECO:0000313" key="4">
    <source>
        <dbReference type="Proteomes" id="UP000257109"/>
    </source>
</evidence>
<feature type="domain" description="Retrotransposon gag" evidence="2">
    <location>
        <begin position="181"/>
        <end position="260"/>
    </location>
</feature>
<organism evidence="3 4">
    <name type="scientific">Mucuna pruriens</name>
    <name type="common">Velvet bean</name>
    <name type="synonym">Dolichos pruriens</name>
    <dbReference type="NCBI Taxonomy" id="157652"/>
    <lineage>
        <taxon>Eukaryota</taxon>
        <taxon>Viridiplantae</taxon>
        <taxon>Streptophyta</taxon>
        <taxon>Embryophyta</taxon>
        <taxon>Tracheophyta</taxon>
        <taxon>Spermatophyta</taxon>
        <taxon>Magnoliopsida</taxon>
        <taxon>eudicotyledons</taxon>
        <taxon>Gunneridae</taxon>
        <taxon>Pentapetalae</taxon>
        <taxon>rosids</taxon>
        <taxon>fabids</taxon>
        <taxon>Fabales</taxon>
        <taxon>Fabaceae</taxon>
        <taxon>Papilionoideae</taxon>
        <taxon>50 kb inversion clade</taxon>
        <taxon>NPAAA clade</taxon>
        <taxon>indigoferoid/millettioid clade</taxon>
        <taxon>Phaseoleae</taxon>
        <taxon>Mucuna</taxon>
    </lineage>
</organism>
<feature type="compositionally biased region" description="Polar residues" evidence="1">
    <location>
        <begin position="7"/>
        <end position="16"/>
    </location>
</feature>
<dbReference type="Pfam" id="PF03732">
    <property type="entry name" value="Retrotrans_gag"/>
    <property type="match status" value="1"/>
</dbReference>
<proteinExistence type="predicted"/>
<dbReference type="AlphaFoldDB" id="A0A371F8C6"/>
<comment type="caution">
    <text evidence="3">The sequence shown here is derived from an EMBL/GenBank/DDBJ whole genome shotgun (WGS) entry which is preliminary data.</text>
</comment>
<feature type="region of interest" description="Disordered" evidence="1">
    <location>
        <begin position="1"/>
        <end position="60"/>
    </location>
</feature>
<dbReference type="GO" id="GO:0003676">
    <property type="term" value="F:nucleic acid binding"/>
    <property type="evidence" value="ECO:0007669"/>
    <property type="project" value="InterPro"/>
</dbReference>
<dbReference type="OrthoDB" id="1731207at2759"/>
<keyword evidence="4" id="KW-1185">Reference proteome</keyword>
<dbReference type="InterPro" id="IPR005162">
    <property type="entry name" value="Retrotrans_gag_dom"/>
</dbReference>
<feature type="region of interest" description="Disordered" evidence="1">
    <location>
        <begin position="305"/>
        <end position="332"/>
    </location>
</feature>
<protein>
    <recommendedName>
        <fullName evidence="2">Retrotransposon gag domain-containing protein</fullName>
    </recommendedName>
</protein>
<dbReference type="PANTHER" id="PTHR35046:SF9">
    <property type="entry name" value="RNA-DIRECTED DNA POLYMERASE"/>
    <property type="match status" value="1"/>
</dbReference>
<feature type="compositionally biased region" description="Basic and acidic residues" evidence="1">
    <location>
        <begin position="17"/>
        <end position="31"/>
    </location>
</feature>
<dbReference type="PANTHER" id="PTHR35046">
    <property type="entry name" value="ZINC KNUCKLE (CCHC-TYPE) FAMILY PROTEIN"/>
    <property type="match status" value="1"/>
</dbReference>
<name>A0A371F8C6_MUCPR</name>
<gene>
    <name evidence="3" type="ORF">CR513_45884</name>
</gene>
<dbReference type="InterPro" id="IPR036397">
    <property type="entry name" value="RNaseH_sf"/>
</dbReference>
<reference evidence="3" key="1">
    <citation type="submission" date="2018-05" db="EMBL/GenBank/DDBJ databases">
        <title>Draft genome of Mucuna pruriens seed.</title>
        <authorList>
            <person name="Nnadi N.E."/>
            <person name="Vos R."/>
            <person name="Hasami M.H."/>
            <person name="Devisetty U.K."/>
            <person name="Aguiy J.C."/>
        </authorList>
    </citation>
    <scope>NUCLEOTIDE SEQUENCE [LARGE SCALE GENOMIC DNA]</scope>
    <source>
        <strain evidence="3">JCA_2017</strain>
    </source>
</reference>